<gene>
    <name evidence="4" type="primary">LOC107382355</name>
</gene>
<feature type="compositionally biased region" description="Low complexity" evidence="2">
    <location>
        <begin position="1183"/>
        <end position="1192"/>
    </location>
</feature>
<feature type="compositionally biased region" description="Low complexity" evidence="2">
    <location>
        <begin position="387"/>
        <end position="398"/>
    </location>
</feature>
<feature type="compositionally biased region" description="Basic and acidic residues" evidence="2">
    <location>
        <begin position="1107"/>
        <end position="1176"/>
    </location>
</feature>
<feature type="region of interest" description="Disordered" evidence="2">
    <location>
        <begin position="951"/>
        <end position="1068"/>
    </location>
</feature>
<feature type="compositionally biased region" description="Basic and acidic residues" evidence="2">
    <location>
        <begin position="549"/>
        <end position="558"/>
    </location>
</feature>
<reference evidence="4" key="1">
    <citation type="submission" date="2014-08" db="EMBL/GenBank/DDBJ databases">
        <authorList>
            <person name="Senf B."/>
            <person name="Petzold A."/>
            <person name="Downie B.R."/>
            <person name="Koch P."/>
            <person name="Platzer M."/>
        </authorList>
    </citation>
    <scope>NUCLEOTIDE SEQUENCE [LARGE SCALE GENOMIC DNA]</scope>
    <source>
        <strain evidence="4">GRZ</strain>
    </source>
</reference>
<feature type="compositionally biased region" description="Low complexity" evidence="2">
    <location>
        <begin position="596"/>
        <end position="613"/>
    </location>
</feature>
<feature type="region of interest" description="Disordered" evidence="2">
    <location>
        <begin position="456"/>
        <end position="629"/>
    </location>
</feature>
<evidence type="ECO:0000259" key="3">
    <source>
        <dbReference type="PROSITE" id="PS50102"/>
    </source>
</evidence>
<dbReference type="SMART" id="SM00360">
    <property type="entry name" value="RRM"/>
    <property type="match status" value="3"/>
</dbReference>
<feature type="domain" description="RRM" evidence="3">
    <location>
        <begin position="757"/>
        <end position="832"/>
    </location>
</feature>
<dbReference type="PANTHER" id="PTHR15592">
    <property type="entry name" value="MATRIN 3/NUCLEAR PROTEIN 220-RELATED"/>
    <property type="match status" value="1"/>
</dbReference>
<feature type="compositionally biased region" description="Polar residues" evidence="2">
    <location>
        <begin position="1357"/>
        <end position="1370"/>
    </location>
</feature>
<evidence type="ECO:0000313" key="4">
    <source>
        <dbReference type="Ensembl" id="ENSNFUP00015035261.1"/>
    </source>
</evidence>
<keyword evidence="5" id="KW-1185">Reference proteome</keyword>
<evidence type="ECO:0000256" key="2">
    <source>
        <dbReference type="SAM" id="MobiDB-lite"/>
    </source>
</evidence>
<dbReference type="InterPro" id="IPR012677">
    <property type="entry name" value="Nucleotide-bd_a/b_plait_sf"/>
</dbReference>
<dbReference type="PROSITE" id="PS50102">
    <property type="entry name" value="RRM"/>
    <property type="match status" value="1"/>
</dbReference>
<feature type="compositionally biased region" description="Polar residues" evidence="2">
    <location>
        <begin position="1255"/>
        <end position="1273"/>
    </location>
</feature>
<protein>
    <recommendedName>
        <fullName evidence="3">RRM domain-containing protein</fullName>
    </recommendedName>
</protein>
<dbReference type="GO" id="GO:0003723">
    <property type="term" value="F:RNA binding"/>
    <property type="evidence" value="ECO:0007669"/>
    <property type="project" value="UniProtKB-UniRule"/>
</dbReference>
<feature type="compositionally biased region" description="Low complexity" evidence="2">
    <location>
        <begin position="1086"/>
        <end position="1095"/>
    </location>
</feature>
<dbReference type="GeneTree" id="ENSGT00940000168028"/>
<dbReference type="Proteomes" id="UP000694548">
    <property type="component" value="Chromosome sgr08"/>
</dbReference>
<reference evidence="4" key="3">
    <citation type="submission" date="2025-09" db="UniProtKB">
        <authorList>
            <consortium name="Ensembl"/>
        </authorList>
    </citation>
    <scope>IDENTIFICATION</scope>
</reference>
<evidence type="ECO:0000256" key="1">
    <source>
        <dbReference type="PROSITE-ProRule" id="PRU00176"/>
    </source>
</evidence>
<dbReference type="Ensembl" id="ENSNFUT00015036827.1">
    <property type="protein sequence ID" value="ENSNFUP00015035261.1"/>
    <property type="gene ID" value="ENSNFUG00015017143.1"/>
</dbReference>
<feature type="compositionally biased region" description="Basic and acidic residues" evidence="2">
    <location>
        <begin position="988"/>
        <end position="1009"/>
    </location>
</feature>
<proteinExistence type="predicted"/>
<keyword evidence="1" id="KW-0694">RNA-binding</keyword>
<accession>A0A8C6MKC7</accession>
<feature type="region of interest" description="Disordered" evidence="2">
    <location>
        <begin position="1234"/>
        <end position="1465"/>
    </location>
</feature>
<feature type="compositionally biased region" description="Low complexity" evidence="2">
    <location>
        <begin position="130"/>
        <end position="148"/>
    </location>
</feature>
<dbReference type="SUPFAM" id="SSF54928">
    <property type="entry name" value="RNA-binding domain, RBD"/>
    <property type="match status" value="2"/>
</dbReference>
<dbReference type="Gene3D" id="3.30.70.330">
    <property type="match status" value="3"/>
</dbReference>
<evidence type="ECO:0000313" key="5">
    <source>
        <dbReference type="Proteomes" id="UP000694548"/>
    </source>
</evidence>
<feature type="compositionally biased region" description="Basic and acidic residues" evidence="2">
    <location>
        <begin position="315"/>
        <end position="386"/>
    </location>
</feature>
<feature type="compositionally biased region" description="Polar residues" evidence="2">
    <location>
        <begin position="535"/>
        <end position="545"/>
    </location>
</feature>
<feature type="compositionally biased region" description="Basic and acidic residues" evidence="2">
    <location>
        <begin position="1438"/>
        <end position="1457"/>
    </location>
</feature>
<dbReference type="InterPro" id="IPR035979">
    <property type="entry name" value="RBD_domain_sf"/>
</dbReference>
<feature type="compositionally biased region" description="Basic and acidic residues" evidence="2">
    <location>
        <begin position="1193"/>
        <end position="1209"/>
    </location>
</feature>
<organism evidence="4 5">
    <name type="scientific">Nothobranchius furzeri</name>
    <name type="common">Turquoise killifish</name>
    <dbReference type="NCBI Taxonomy" id="105023"/>
    <lineage>
        <taxon>Eukaryota</taxon>
        <taxon>Metazoa</taxon>
        <taxon>Chordata</taxon>
        <taxon>Craniata</taxon>
        <taxon>Vertebrata</taxon>
        <taxon>Euteleostomi</taxon>
        <taxon>Actinopterygii</taxon>
        <taxon>Neopterygii</taxon>
        <taxon>Teleostei</taxon>
        <taxon>Neoteleostei</taxon>
        <taxon>Acanthomorphata</taxon>
        <taxon>Ovalentaria</taxon>
        <taxon>Atherinomorphae</taxon>
        <taxon>Cyprinodontiformes</taxon>
        <taxon>Nothobranchiidae</taxon>
        <taxon>Nothobranchius</taxon>
    </lineage>
</organism>
<feature type="compositionally biased region" description="Polar residues" evidence="2">
    <location>
        <begin position="1296"/>
        <end position="1321"/>
    </location>
</feature>
<feature type="compositionally biased region" description="Polar residues" evidence="2">
    <location>
        <begin position="117"/>
        <end position="129"/>
    </location>
</feature>
<feature type="region of interest" description="Disordered" evidence="2">
    <location>
        <begin position="1086"/>
        <end position="1218"/>
    </location>
</feature>
<sequence length="1567" mass="171637">MYHQQPPQRGPQPFSNTPRPSHHQPPPRQHPNRNTGQGIGFQFSRPNQLPDELESALAIRGGGDMDHRQIDHMNQPNPHQNQGPGSGISQHRGYGSNPLSIPADNPPGHQQGVDWSGYQSANTLFSSNPSSANLQQGQQQSQSNQSGARTLNWNHPDLTSTQSQQSHGTGGGGEGQGLYTPESAGSILASFGLSKDDLEVLSHYPDDQLTPDTLPFILRDIQINKSDKDKTLASTSSFSRNIHDIPTGPSCSSHSPEVLSLLTVTQMAGKVIDYGHASRVKDKTATIETFKREQLSSERTVKMYPTASSPCPSADKTERHQVHLEHKNPSKHEDKDYRTMSRERNKSSRSPEREFTPKSRNLDRDYRHESSKPRPPSESRSEDSSRRSLSSSSASRPHGSSKKLPTPTMISDFEAASPKVYPHTCSLCHIQCDQETDWVNHVNTVDHTAARRDLRNKYPDWRPNPQSGRHGGHALWDHKDGSAFDSGSRSRSRSPHLPKGRYRGRFYRPLERPYSPYRQPRPHNYPERGHRFAQRSHSPPCSRRTSLSSRDHLSKSSRELSGSSRIGVKRSHDTSRSPSSSSADHSSKHEPSASVTKSTKTAAKPGTKTTKPFVKPPPLKKKKKAVAPASLGPSVADRLVFLTNIPKDATEQEVNDLAGSFGKINNVVLMPCSEEEGEKDQGQKASVCMMTAEDAKALASATKLHIRDQEVTASVAKRPEEQIHDYNGKPDADIGVADAAVSSRGGDIDQKTPDQKCKVLITGLPASGWSDDDIINLVQPFGPPSDIILAASIGKALVSLPDLEVAEEMVKVHSFKPARVNNTEVKVSLLKQNCGFDSPVALYNLLIGSPDPLGNPTPVGWSSLLVIKNVPDSSSGSSEVIKLVRRFGTVIKTLVLNGMVICEMATAAMALSVFKRFQMFPCIINNNPLFFQRRADPKPCTQTKVIAAFCGSSQDKPPSEKDGPAAAPKEMATAHQQDSQTPQDSDDEVKSIEKTAEDESLGEGDKTEEVGPDSDLVTDSKETSATQTDDTEEKKDLGAVEEENMQKTEPVSCEGKAASQEPAVPELPKMTQAMVNVLLMECRTRTANQTNNTAAPSGGEEDAQGGRAEDETKDLAKSTEEKVKLQERERKEREAKKEKKERERRAWEKERAKRERERFERVRRERREEERREKERRERRRGSGSSSSYRSSSWRDKRYAMEDEARKEEVEESEDFPFNFSDFVTVDEVGDVADLPCAPSLTTETSKEGGDAPTAAQQEALQDTPVESTATSMKSEEVSEPDGVSVEKASDGLMESLSTLGQELNTTQAPPLASTLHSSPLIQPEAPEADLKPKPEPPVTSSLDSGAETAPEISADVPSNSQAAVVTAGNNKEKESGPEDQSEEGEKKVSQQEDQNLTEGEKNEAMTESAEPGLQTSSVDGRPAGQLPAVSQTGQSGKAEDNTDSREETELSVKSDQHLPPYDANNPVGKIRFDLWGRSAGSALVAVSAVQTATAPTPCVCLYRSGVSCSKDGVLLQGVQSFFQWRQGGRDQPLQNSETLREPAELPAEDETLRRETGLQLNAAMEL</sequence>
<feature type="region of interest" description="Disordered" evidence="2">
    <location>
        <begin position="1"/>
        <end position="181"/>
    </location>
</feature>
<feature type="compositionally biased region" description="Polar residues" evidence="2">
    <location>
        <begin position="72"/>
        <end position="89"/>
    </location>
</feature>
<feature type="compositionally biased region" description="Basic residues" evidence="2">
    <location>
        <begin position="490"/>
        <end position="506"/>
    </location>
</feature>
<feature type="region of interest" description="Disordered" evidence="2">
    <location>
        <begin position="298"/>
        <end position="408"/>
    </location>
</feature>
<reference evidence="4" key="2">
    <citation type="submission" date="2025-08" db="UniProtKB">
        <authorList>
            <consortium name="Ensembl"/>
        </authorList>
    </citation>
    <scope>IDENTIFICATION</scope>
</reference>
<dbReference type="InterPro" id="IPR000504">
    <property type="entry name" value="RRM_dom"/>
</dbReference>
<name>A0A8C6MKC7_NOTFU</name>